<feature type="domain" description="DNA2/NAM7 helicase-like C-terminal" evidence="15">
    <location>
        <begin position="528"/>
        <end position="772"/>
    </location>
</feature>
<comment type="subcellular location">
    <subcellularLocation>
        <location evidence="12">Nucleus</location>
    </subcellularLocation>
    <subcellularLocation>
        <location evidence="12">Chromosome</location>
    </subcellularLocation>
</comment>
<dbReference type="Pfam" id="PF13087">
    <property type="entry name" value="AAA_12"/>
    <property type="match status" value="1"/>
</dbReference>
<evidence type="ECO:0000259" key="13">
    <source>
        <dbReference type="Pfam" id="PF08696"/>
    </source>
</evidence>
<dbReference type="Pfam" id="PF08696">
    <property type="entry name" value="Dna2"/>
    <property type="match status" value="1"/>
</dbReference>
<keyword evidence="4 12" id="KW-0227">DNA damage</keyword>
<keyword evidence="11 12" id="KW-0234">DNA repair</keyword>
<dbReference type="CDD" id="cd18808">
    <property type="entry name" value="SF1_C_Upf1"/>
    <property type="match status" value="1"/>
</dbReference>
<dbReference type="InterPro" id="IPR047187">
    <property type="entry name" value="SF1_C_Upf1"/>
</dbReference>
<evidence type="ECO:0000256" key="10">
    <source>
        <dbReference type="ARBA" id="ARBA00023125"/>
    </source>
</evidence>
<keyword evidence="17" id="KW-1185">Reference proteome</keyword>
<dbReference type="GO" id="GO:0071932">
    <property type="term" value="P:replication fork reversal"/>
    <property type="evidence" value="ECO:0007669"/>
    <property type="project" value="TreeGrafter"/>
</dbReference>
<dbReference type="InterPro" id="IPR027417">
    <property type="entry name" value="P-loop_NTPase"/>
</dbReference>
<dbReference type="EnsemblMetazoa" id="AAEL000201-RE">
    <property type="protein sequence ID" value="AAEL000201-PE"/>
    <property type="gene ID" value="AAEL000201"/>
</dbReference>
<dbReference type="InterPro" id="IPR041677">
    <property type="entry name" value="DNA2/NAM7_AAA_11"/>
</dbReference>
<feature type="domain" description="DNA2/NAM7 helicase helicase" evidence="14">
    <location>
        <begin position="349"/>
        <end position="445"/>
    </location>
</feature>
<evidence type="ECO:0000256" key="7">
    <source>
        <dbReference type="ARBA" id="ARBA00022840"/>
    </source>
</evidence>
<dbReference type="PANTHER" id="PTHR10887">
    <property type="entry name" value="DNA2/NAM7 HELICASE FAMILY"/>
    <property type="match status" value="1"/>
</dbReference>
<dbReference type="EC" id="3.1.-.-" evidence="12"/>
<evidence type="ECO:0000256" key="2">
    <source>
        <dbReference type="ARBA" id="ARBA00022723"/>
    </source>
</evidence>
<keyword evidence="12" id="KW-0511">Multifunctional enzyme</keyword>
<evidence type="ECO:0000313" key="16">
    <source>
        <dbReference type="EnsemblMetazoa" id="AAEL000201-PE"/>
    </source>
</evidence>
<evidence type="ECO:0000256" key="8">
    <source>
        <dbReference type="ARBA" id="ARBA00023004"/>
    </source>
</evidence>
<proteinExistence type="inferred from homology"/>
<evidence type="ECO:0000256" key="4">
    <source>
        <dbReference type="ARBA" id="ARBA00022763"/>
    </source>
</evidence>
<dbReference type="GO" id="GO:0017108">
    <property type="term" value="F:5'-flap endonuclease activity"/>
    <property type="evidence" value="ECO:0007669"/>
    <property type="project" value="UniProtKB-UniRule"/>
</dbReference>
<organism evidence="16 17">
    <name type="scientific">Aedes aegypti</name>
    <name type="common">Yellowfever mosquito</name>
    <name type="synonym">Culex aegypti</name>
    <dbReference type="NCBI Taxonomy" id="7159"/>
    <lineage>
        <taxon>Eukaryota</taxon>
        <taxon>Metazoa</taxon>
        <taxon>Ecdysozoa</taxon>
        <taxon>Arthropoda</taxon>
        <taxon>Hexapoda</taxon>
        <taxon>Insecta</taxon>
        <taxon>Pterygota</taxon>
        <taxon>Neoptera</taxon>
        <taxon>Endopterygota</taxon>
        <taxon>Diptera</taxon>
        <taxon>Nematocera</taxon>
        <taxon>Culicoidea</taxon>
        <taxon>Culicidae</taxon>
        <taxon>Culicinae</taxon>
        <taxon>Aedini</taxon>
        <taxon>Aedes</taxon>
        <taxon>Stegomyia</taxon>
    </lineage>
</organism>
<reference evidence="16" key="2">
    <citation type="submission" date="2020-05" db="UniProtKB">
        <authorList>
            <consortium name="EnsemblMetazoa"/>
        </authorList>
    </citation>
    <scope>IDENTIFICATION</scope>
    <source>
        <strain evidence="16">LVP_AGWG</strain>
    </source>
</reference>
<dbReference type="GO" id="GO:0005737">
    <property type="term" value="C:cytoplasm"/>
    <property type="evidence" value="ECO:0007669"/>
    <property type="project" value="TreeGrafter"/>
</dbReference>
<dbReference type="GO" id="GO:0006281">
    <property type="term" value="P:DNA repair"/>
    <property type="evidence" value="ECO:0007669"/>
    <property type="project" value="UniProtKB-KW"/>
</dbReference>
<evidence type="ECO:0000313" key="17">
    <source>
        <dbReference type="Proteomes" id="UP000008820"/>
    </source>
</evidence>
<dbReference type="OrthoDB" id="306218at2759"/>
<gene>
    <name evidence="16" type="primary">5570012</name>
</gene>
<keyword evidence="12" id="KW-0539">Nucleus</keyword>
<dbReference type="InterPro" id="IPR045055">
    <property type="entry name" value="DNA2/NAM7-like"/>
</dbReference>
<dbReference type="GO" id="GO:0046872">
    <property type="term" value="F:metal ion binding"/>
    <property type="evidence" value="ECO:0007669"/>
    <property type="project" value="UniProtKB-UniRule"/>
</dbReference>
<feature type="domain" description="DNA replication factor Dna2 N-terminal" evidence="13">
    <location>
        <begin position="115"/>
        <end position="244"/>
    </location>
</feature>
<dbReference type="InterPro" id="IPR026851">
    <property type="entry name" value="Dna2/JHS1_DEXXQ-box"/>
</dbReference>
<keyword evidence="1 12" id="KW-0540">Nuclease</keyword>
<dbReference type="GO" id="GO:0005634">
    <property type="term" value="C:nucleus"/>
    <property type="evidence" value="ECO:0007669"/>
    <property type="project" value="UniProtKB-SubCell"/>
</dbReference>
<keyword evidence="2 12" id="KW-0479">Metal-binding</keyword>
<keyword evidence="12" id="KW-0004">4Fe-4S</keyword>
<evidence type="ECO:0000256" key="1">
    <source>
        <dbReference type="ARBA" id="ARBA00022722"/>
    </source>
</evidence>
<dbReference type="GO" id="GO:0003677">
    <property type="term" value="F:DNA binding"/>
    <property type="evidence" value="ECO:0007669"/>
    <property type="project" value="UniProtKB-UniRule"/>
</dbReference>
<dbReference type="Proteomes" id="UP000008820">
    <property type="component" value="Chromosome 3"/>
</dbReference>
<keyword evidence="7 12" id="KW-0067">ATP-binding</keyword>
<accession>A0A6I8T303</accession>
<dbReference type="GO" id="GO:0005524">
    <property type="term" value="F:ATP binding"/>
    <property type="evidence" value="ECO:0007669"/>
    <property type="project" value="UniProtKB-UniRule"/>
</dbReference>
<comment type="function">
    <text evidence="12">Key enzyme involved in DNA replication and DNA repair. Involved in Okazaki fragments processing by cleaving long flaps that escape FEN1: flaps that are longer than 27 nucleotides are coated by replication protein A complex (RPA), leading to recruit DNA2 which cleaves the flap until it is too short to bind RPA and becomes a substrate for FEN1. Also involved in 5'-end resection of DNA during double-strand break (DSB) repair by mediating the cleavage of 5'-ssDNA.</text>
</comment>
<sequence length="819" mass="91652">MDKNTVFKRSFNNLDLEDSDVENASAVSNSQPLAKKLCLKEQISGAPNDKNEMDEFGDDLDCFFGDDDNFDLDLMELNEAEKFVLDLTTWKRCKIVSLCTDVGTVTLVVEDKIAKTKAKCILEPPWISVQLSEGSTVSLKATFDRTNNVYRINAQDGMIVTNPDHLVSGTTVVGALYCHRRGVLQERFRGVDTDSQIMTVGTIVHEVLQKTLRNKLTDLSDIVAAGQELLNSEATENLSMLFEVNEYLICSTSNRIAVASGRVVSVGKRQVTINLERDLSKYYAKEMFHLDKYTSRTQMTFNLTNIGVLLDNSERSDKLRRIIIDRERPTFTRTVPAAVSAEAKQILQNLNKHQKIAVLTAVGTKTYCLFKGLPGTGKTQTVIALIRLLVAMNKSILITSNTHSAVDNVLLRLLTYNIKFMRLGSVSRINPALTEFSENRLTENCSTPEELAAVYNSHQIVGVTCLGADHPMLVQRTFDFCIVDEATQVFQSAVIRPLLSSDKFVLIGDPDQLPPVIKSRKAKDLGADESLFFRLDAEQSCCVLPTQYRMNKIITKLANDFSYKGKLLCATEEVANSSVKLPMAQLMQQKHKSEKWLLRTIASHLELSVVLINTLNTFKSSQTYNASRKRESGEQGEQPKAIYENYCEAAIVIYVIMALVDCGIDGSSIGVIAPFRAQVDLLRYYLTLFKQFCNVQGGASIEKDLDIEINTVDQYQGKDKDIILYSCTKSNNPDNADAQTSTPSEYEILEDQRRLTVAITRAKKKLIIVGDTQCLEKYTPFRSLFKCIPSAGKITLRDKCFGFDWDGVFNTLDSLHDCE</sequence>
<feature type="domain" description="DNA2/NAM7 helicase helicase" evidence="14">
    <location>
        <begin position="453"/>
        <end position="520"/>
    </location>
</feature>
<keyword evidence="6 12" id="KW-0347">Helicase</keyword>
<dbReference type="AlphaFoldDB" id="A0A6I8T303"/>
<keyword evidence="3 12" id="KW-0547">Nucleotide-binding</keyword>
<name>A0A6I8T303_AEDAE</name>
<dbReference type="Gene3D" id="3.40.50.300">
    <property type="entry name" value="P-loop containing nucleotide triphosphate hydrolases"/>
    <property type="match status" value="3"/>
</dbReference>
<dbReference type="GO" id="GO:0051539">
    <property type="term" value="F:4 iron, 4 sulfur cluster binding"/>
    <property type="evidence" value="ECO:0007669"/>
    <property type="project" value="UniProtKB-UniRule"/>
</dbReference>
<keyword evidence="8 12" id="KW-0408">Iron</keyword>
<dbReference type="EC" id="3.6.4.12" evidence="12"/>
<dbReference type="InterPro" id="IPR014808">
    <property type="entry name" value="DNA_replication_fac_Dna2_N"/>
</dbReference>
<dbReference type="PANTHER" id="PTHR10887:SF433">
    <property type="entry name" value="DNA REPLICATION ATP-DEPENDENT HELICASE_NUCLEASE DNA2"/>
    <property type="match status" value="1"/>
</dbReference>
<keyword evidence="12" id="KW-0235">DNA replication</keyword>
<protein>
    <recommendedName>
        <fullName evidence="12">DNA replication ATP-dependent helicase/nuclease</fullName>
        <ecNumber evidence="12">3.1.-.-</ecNumber>
        <ecNumber evidence="12">3.6.4.12</ecNumber>
    </recommendedName>
</protein>
<keyword evidence="5 12" id="KW-0378">Hydrolase</keyword>
<dbReference type="FunFam" id="3.40.50.300:FF:001170">
    <property type="entry name" value="DNA replication helicase Dna2"/>
    <property type="match status" value="1"/>
</dbReference>
<dbReference type="InterPro" id="IPR041679">
    <property type="entry name" value="DNA2/NAM7-like_C"/>
</dbReference>
<evidence type="ECO:0000256" key="11">
    <source>
        <dbReference type="ARBA" id="ARBA00023204"/>
    </source>
</evidence>
<dbReference type="GO" id="GO:0005694">
    <property type="term" value="C:chromosome"/>
    <property type="evidence" value="ECO:0007669"/>
    <property type="project" value="UniProtKB-SubCell"/>
</dbReference>
<dbReference type="CDD" id="cd18041">
    <property type="entry name" value="DEXXQc_DNA2"/>
    <property type="match status" value="1"/>
</dbReference>
<comment type="catalytic activity">
    <reaction evidence="12">
        <text>ATP + H2O = ADP + phosphate + H(+)</text>
        <dbReference type="Rhea" id="RHEA:13065"/>
        <dbReference type="ChEBI" id="CHEBI:15377"/>
        <dbReference type="ChEBI" id="CHEBI:15378"/>
        <dbReference type="ChEBI" id="CHEBI:30616"/>
        <dbReference type="ChEBI" id="CHEBI:43474"/>
        <dbReference type="ChEBI" id="CHEBI:456216"/>
        <dbReference type="EC" id="3.6.4.12"/>
    </reaction>
</comment>
<evidence type="ECO:0000259" key="15">
    <source>
        <dbReference type="Pfam" id="PF13087"/>
    </source>
</evidence>
<dbReference type="SUPFAM" id="SSF52540">
    <property type="entry name" value="P-loop containing nucleoside triphosphate hydrolases"/>
    <property type="match status" value="1"/>
</dbReference>
<evidence type="ECO:0000256" key="6">
    <source>
        <dbReference type="ARBA" id="ARBA00022806"/>
    </source>
</evidence>
<dbReference type="GO" id="GO:0017116">
    <property type="term" value="F:single-stranded DNA helicase activity"/>
    <property type="evidence" value="ECO:0007669"/>
    <property type="project" value="UniProtKB-UniRule"/>
</dbReference>
<evidence type="ECO:0000256" key="12">
    <source>
        <dbReference type="RuleBase" id="RU367041"/>
    </source>
</evidence>
<evidence type="ECO:0000256" key="3">
    <source>
        <dbReference type="ARBA" id="ARBA00022741"/>
    </source>
</evidence>
<dbReference type="Pfam" id="PF13086">
    <property type="entry name" value="AAA_11"/>
    <property type="match status" value="2"/>
</dbReference>
<evidence type="ECO:0000259" key="14">
    <source>
        <dbReference type="Pfam" id="PF13086"/>
    </source>
</evidence>
<reference evidence="16 17" key="1">
    <citation type="submission" date="2017-06" db="EMBL/GenBank/DDBJ databases">
        <title>Aedes aegypti genome working group (AGWG) sequencing and assembly.</title>
        <authorList>
            <consortium name="Aedes aegypti Genome Working Group (AGWG)"/>
            <person name="Matthews B.J."/>
        </authorList>
    </citation>
    <scope>NUCLEOTIDE SEQUENCE [LARGE SCALE GENOMIC DNA]</scope>
    <source>
        <strain evidence="16 17">LVP_AGWG</strain>
    </source>
</reference>
<comment type="similarity">
    <text evidence="12">Belongs to the DNA2/NAM7 helicase family.</text>
</comment>
<keyword evidence="9 12" id="KW-0411">Iron-sulfur</keyword>
<keyword evidence="10 12" id="KW-0238">DNA-binding</keyword>
<evidence type="ECO:0000256" key="5">
    <source>
        <dbReference type="ARBA" id="ARBA00022801"/>
    </source>
</evidence>
<dbReference type="GO" id="GO:0033567">
    <property type="term" value="P:DNA replication, Okazaki fragment processing"/>
    <property type="evidence" value="ECO:0007669"/>
    <property type="project" value="UniProtKB-UniRule"/>
</dbReference>
<keyword evidence="12" id="KW-0158">Chromosome</keyword>
<evidence type="ECO:0000256" key="9">
    <source>
        <dbReference type="ARBA" id="ARBA00023014"/>
    </source>
</evidence>